<dbReference type="GO" id="GO:0005886">
    <property type="term" value="C:plasma membrane"/>
    <property type="evidence" value="ECO:0007669"/>
    <property type="project" value="TreeGrafter"/>
</dbReference>
<keyword evidence="4 6" id="KW-1133">Transmembrane helix</keyword>
<dbReference type="PANTHER" id="PTHR43791">
    <property type="entry name" value="PERMEASE-RELATED"/>
    <property type="match status" value="1"/>
</dbReference>
<protein>
    <submittedName>
        <fullName evidence="8">MFS transporter</fullName>
    </submittedName>
</protein>
<name>A0A2S5KUL4_9PROT</name>
<dbReference type="CDD" id="cd17319">
    <property type="entry name" value="MFS_ExuT_GudP_like"/>
    <property type="match status" value="1"/>
</dbReference>
<dbReference type="AlphaFoldDB" id="A0A2S5KUL4"/>
<evidence type="ECO:0000259" key="7">
    <source>
        <dbReference type="PROSITE" id="PS50850"/>
    </source>
</evidence>
<dbReference type="PANTHER" id="PTHR43791:SF30">
    <property type="entry name" value="INNER MEMBRANE TRANSPORT PROTEIN RHMT"/>
    <property type="match status" value="1"/>
</dbReference>
<accession>A0A2S5KUL4</accession>
<evidence type="ECO:0000313" key="8">
    <source>
        <dbReference type="EMBL" id="PPC78554.1"/>
    </source>
</evidence>
<feature type="transmembrane region" description="Helical" evidence="6">
    <location>
        <begin position="275"/>
        <end position="298"/>
    </location>
</feature>
<feature type="transmembrane region" description="Helical" evidence="6">
    <location>
        <begin position="243"/>
        <end position="263"/>
    </location>
</feature>
<sequence length="434" mass="47334">MKNLPDIAVKKVAWRLLPFLLLMYVMAFLDRANVGFAKAAFQADTGLSNAAYAFGAGIFFVGYALLEIPSNLIMQRVGAKLWMCRIMVTWGLVSAAMMFAQGETSFYVLRFLLGVAEAGFFPGVILYLTYWFPSNNRAKAMGFFYFGAPIAFIFGGPLSGFLLELHGIADLKGWQWLFLIEGLLASLVGIWAYFYLDNRPADAKWLSNDERVWLQKVLDDENKDKLGHHSGSLRVALANPRTLHLAIIYMLIQCSVYGVVFYLPTQVANLVGREVGLVVGLFTAIPWICALVAAYFIPSLSDRLGERRKTAAMTILMSGAGIALSVALANPTLAFIALCFAAAGFIAVQPVFWTFPSAYLTGTAAAGGIALINTFGAIGGFIAPNIKRWAEATYQSPSAGLYILAALTVVAAVLLLAVRQRNQPFFNQPSTHLS</sequence>
<feature type="transmembrane region" description="Helical" evidence="6">
    <location>
        <begin position="399"/>
        <end position="418"/>
    </location>
</feature>
<dbReference type="InterPro" id="IPR036259">
    <property type="entry name" value="MFS_trans_sf"/>
</dbReference>
<dbReference type="InterPro" id="IPR020846">
    <property type="entry name" value="MFS_dom"/>
</dbReference>
<dbReference type="Pfam" id="PF07690">
    <property type="entry name" value="MFS_1"/>
    <property type="match status" value="1"/>
</dbReference>
<organism evidence="8 9">
    <name type="scientific">Proteobacteria bacterium 228</name>
    <dbReference type="NCBI Taxonomy" id="2083153"/>
    <lineage>
        <taxon>Bacteria</taxon>
        <taxon>Pseudomonadati</taxon>
        <taxon>Pseudomonadota</taxon>
    </lineage>
</organism>
<evidence type="ECO:0000256" key="4">
    <source>
        <dbReference type="ARBA" id="ARBA00022989"/>
    </source>
</evidence>
<feature type="transmembrane region" description="Helical" evidence="6">
    <location>
        <begin position="174"/>
        <end position="196"/>
    </location>
</feature>
<reference evidence="8 9" key="1">
    <citation type="submission" date="2018-02" db="EMBL/GenBank/DDBJ databases">
        <title>novel marine gammaproteobacteria from coastal saline agro ecosystem.</title>
        <authorList>
            <person name="Krishnan R."/>
            <person name="Ramesh Kumar N."/>
        </authorList>
    </citation>
    <scope>NUCLEOTIDE SEQUENCE [LARGE SCALE GENOMIC DNA]</scope>
    <source>
        <strain evidence="8 9">228</strain>
    </source>
</reference>
<evidence type="ECO:0000256" key="3">
    <source>
        <dbReference type="ARBA" id="ARBA00022692"/>
    </source>
</evidence>
<dbReference type="EMBL" id="PRLP01000014">
    <property type="protein sequence ID" value="PPC78554.1"/>
    <property type="molecule type" value="Genomic_DNA"/>
</dbReference>
<keyword evidence="5 6" id="KW-0472">Membrane</keyword>
<dbReference type="InterPro" id="IPR011701">
    <property type="entry name" value="MFS"/>
</dbReference>
<comment type="subcellular location">
    <subcellularLocation>
        <location evidence="1">Membrane</location>
        <topology evidence="1">Multi-pass membrane protein</topology>
    </subcellularLocation>
</comment>
<dbReference type="GO" id="GO:0022857">
    <property type="term" value="F:transmembrane transporter activity"/>
    <property type="evidence" value="ECO:0007669"/>
    <property type="project" value="InterPro"/>
</dbReference>
<feature type="domain" description="Major facilitator superfamily (MFS) profile" evidence="7">
    <location>
        <begin position="16"/>
        <end position="423"/>
    </location>
</feature>
<feature type="transmembrane region" description="Helical" evidence="6">
    <location>
        <begin position="106"/>
        <end position="130"/>
    </location>
</feature>
<evidence type="ECO:0000256" key="6">
    <source>
        <dbReference type="SAM" id="Phobius"/>
    </source>
</evidence>
<dbReference type="Proteomes" id="UP000238196">
    <property type="component" value="Unassembled WGS sequence"/>
</dbReference>
<feature type="transmembrane region" description="Helical" evidence="6">
    <location>
        <begin position="81"/>
        <end position="100"/>
    </location>
</feature>
<evidence type="ECO:0000256" key="1">
    <source>
        <dbReference type="ARBA" id="ARBA00004141"/>
    </source>
</evidence>
<keyword evidence="3 6" id="KW-0812">Transmembrane</keyword>
<dbReference type="SUPFAM" id="SSF103473">
    <property type="entry name" value="MFS general substrate transporter"/>
    <property type="match status" value="1"/>
</dbReference>
<dbReference type="PROSITE" id="PS50850">
    <property type="entry name" value="MFS"/>
    <property type="match status" value="1"/>
</dbReference>
<feature type="transmembrane region" description="Helical" evidence="6">
    <location>
        <begin position="335"/>
        <end position="355"/>
    </location>
</feature>
<evidence type="ECO:0000313" key="9">
    <source>
        <dbReference type="Proteomes" id="UP000238196"/>
    </source>
</evidence>
<feature type="transmembrane region" description="Helical" evidence="6">
    <location>
        <begin position="142"/>
        <end position="162"/>
    </location>
</feature>
<comment type="caution">
    <text evidence="8">The sequence shown here is derived from an EMBL/GenBank/DDBJ whole genome shotgun (WGS) entry which is preliminary data.</text>
</comment>
<evidence type="ECO:0000256" key="5">
    <source>
        <dbReference type="ARBA" id="ARBA00023136"/>
    </source>
</evidence>
<feature type="transmembrane region" description="Helical" evidence="6">
    <location>
        <begin position="310"/>
        <end position="329"/>
    </location>
</feature>
<feature type="transmembrane region" description="Helical" evidence="6">
    <location>
        <begin position="49"/>
        <end position="69"/>
    </location>
</feature>
<proteinExistence type="predicted"/>
<evidence type="ECO:0000256" key="2">
    <source>
        <dbReference type="ARBA" id="ARBA00022448"/>
    </source>
</evidence>
<keyword evidence="2" id="KW-0813">Transport</keyword>
<dbReference type="OrthoDB" id="5291895at2"/>
<feature type="transmembrane region" description="Helical" evidence="6">
    <location>
        <begin position="362"/>
        <end position="383"/>
    </location>
</feature>
<gene>
    <name evidence="8" type="ORF">C4K68_04615</name>
</gene>
<dbReference type="FunFam" id="1.20.1250.20:FF:000018">
    <property type="entry name" value="MFS transporter permease"/>
    <property type="match status" value="1"/>
</dbReference>
<feature type="transmembrane region" description="Helical" evidence="6">
    <location>
        <begin position="12"/>
        <end position="29"/>
    </location>
</feature>
<dbReference type="Gene3D" id="1.20.1250.20">
    <property type="entry name" value="MFS general substrate transporter like domains"/>
    <property type="match status" value="2"/>
</dbReference>